<evidence type="ECO:0000256" key="10">
    <source>
        <dbReference type="RuleBase" id="RU003682"/>
    </source>
</evidence>
<dbReference type="Proteomes" id="UP000224567">
    <property type="component" value="Unassembled WGS sequence"/>
</dbReference>
<sequence>MDIDCMNSNGKSSMLDEGKPLIFDASHMKHDSKIPIHFIWPDDEKPCVVAQELSVPLIDLKGFFSGDPVIAQQLSRLVDEACRSHGFFLVVNHGVDANLISNAHHYLDAFFDLPALKSKKLRGILVSILAMPADLLKGMSLGIEKSLFKENESIMRLNYYPSCQKPELTLGTGPHYDPTSLTILHQHCVGGLQVFDGNKWCSINTNFNTFVVNIGDTFMALSNGRYKSCLHRAVVNNKTPRKSLVFFLCPNKDKVVRPPTELVDSNKPRIYPDFTWPTLLEFTQKHYRPDMNTLQAFSNWLQHNSTQA</sequence>
<dbReference type="GO" id="GO:0045544">
    <property type="term" value="F:gibberellin 20-oxidase activity"/>
    <property type="evidence" value="ECO:0007669"/>
    <property type="project" value="UniProtKB-ARBA"/>
</dbReference>
<gene>
    <name evidence="12" type="ORF">CQW23_22692</name>
</gene>
<comment type="pathway">
    <text evidence="7">Plant hormone biosynthesis; gibberellin biosynthesis.</text>
</comment>
<dbReference type="GO" id="GO:0046872">
    <property type="term" value="F:metal ion binding"/>
    <property type="evidence" value="ECO:0007669"/>
    <property type="project" value="UniProtKB-KW"/>
</dbReference>
<dbReference type="Pfam" id="PF03171">
    <property type="entry name" value="2OG-FeII_Oxy"/>
    <property type="match status" value="1"/>
</dbReference>
<reference evidence="12 13" key="1">
    <citation type="journal article" date="2017" name="Genome Biol.">
        <title>New reference genome sequences of hot pepper reveal the massive evolution of plant disease-resistance genes by retroduplication.</title>
        <authorList>
            <person name="Kim S."/>
            <person name="Park J."/>
            <person name="Yeom S.I."/>
            <person name="Kim Y.M."/>
            <person name="Seo E."/>
            <person name="Kim K.T."/>
            <person name="Kim M.S."/>
            <person name="Lee J.M."/>
            <person name="Cheong K."/>
            <person name="Shin H.S."/>
            <person name="Kim S.B."/>
            <person name="Han K."/>
            <person name="Lee J."/>
            <person name="Park M."/>
            <person name="Lee H.A."/>
            <person name="Lee H.Y."/>
            <person name="Lee Y."/>
            <person name="Oh S."/>
            <person name="Lee J.H."/>
            <person name="Choi E."/>
            <person name="Choi E."/>
            <person name="Lee S.E."/>
            <person name="Jeon J."/>
            <person name="Kim H."/>
            <person name="Choi G."/>
            <person name="Song H."/>
            <person name="Lee J."/>
            <person name="Lee S.C."/>
            <person name="Kwon J.K."/>
            <person name="Lee H.Y."/>
            <person name="Koo N."/>
            <person name="Hong Y."/>
            <person name="Kim R.W."/>
            <person name="Kang W.H."/>
            <person name="Huh J.H."/>
            <person name="Kang B.C."/>
            <person name="Yang T.J."/>
            <person name="Lee Y.H."/>
            <person name="Bennetzen J.L."/>
            <person name="Choi D."/>
        </authorList>
    </citation>
    <scope>NUCLEOTIDE SEQUENCE [LARGE SCALE GENOMIC DNA]</scope>
    <source>
        <strain evidence="13">cv. PBC81</strain>
    </source>
</reference>
<evidence type="ECO:0000256" key="8">
    <source>
        <dbReference type="ARBA" id="ARBA00043997"/>
    </source>
</evidence>
<evidence type="ECO:0000256" key="4">
    <source>
        <dbReference type="ARBA" id="ARBA00022896"/>
    </source>
</evidence>
<keyword evidence="4" id="KW-0847">Vitamin C</keyword>
<comment type="similarity">
    <text evidence="8">Belongs to the iron/ascorbate-dependent oxidoreductase family. GA20OX subfamily.</text>
</comment>
<evidence type="ECO:0000256" key="6">
    <source>
        <dbReference type="ARBA" id="ARBA00023004"/>
    </source>
</evidence>
<proteinExistence type="inferred from homology"/>
<protein>
    <submittedName>
        <fullName evidence="12">Gibberellin 20 oxidase 1</fullName>
    </submittedName>
</protein>
<evidence type="ECO:0000256" key="7">
    <source>
        <dbReference type="ARBA" id="ARBA00037909"/>
    </source>
</evidence>
<dbReference type="InterPro" id="IPR050231">
    <property type="entry name" value="Iron_ascorbate_oxido_reductase"/>
</dbReference>
<keyword evidence="6 10" id="KW-0408">Iron</keyword>
<dbReference type="InterPro" id="IPR044861">
    <property type="entry name" value="IPNS-like_FE2OG_OXY"/>
</dbReference>
<dbReference type="EMBL" id="MLFT02000009">
    <property type="protein sequence ID" value="PHT39119.1"/>
    <property type="molecule type" value="Genomic_DNA"/>
</dbReference>
<dbReference type="Gene3D" id="2.60.120.330">
    <property type="entry name" value="B-lactam Antibiotic, Isopenicillin N Synthase, Chain"/>
    <property type="match status" value="2"/>
</dbReference>
<organism evidence="12 13">
    <name type="scientific">Capsicum baccatum</name>
    <name type="common">Peruvian pepper</name>
    <dbReference type="NCBI Taxonomy" id="33114"/>
    <lineage>
        <taxon>Eukaryota</taxon>
        <taxon>Viridiplantae</taxon>
        <taxon>Streptophyta</taxon>
        <taxon>Embryophyta</taxon>
        <taxon>Tracheophyta</taxon>
        <taxon>Spermatophyta</taxon>
        <taxon>Magnoliopsida</taxon>
        <taxon>eudicotyledons</taxon>
        <taxon>Gunneridae</taxon>
        <taxon>Pentapetalae</taxon>
        <taxon>asterids</taxon>
        <taxon>lamiids</taxon>
        <taxon>Solanales</taxon>
        <taxon>Solanaceae</taxon>
        <taxon>Solanoideae</taxon>
        <taxon>Capsiceae</taxon>
        <taxon>Capsicum</taxon>
    </lineage>
</organism>
<comment type="catalytic activity">
    <reaction evidence="9">
        <text>gibberellin A12 + 2 2-oxoglutarate + 3 O2 + H(+) = gibberellin A9 + 2 succinate + 3 CO2 + 2 H2O</text>
        <dbReference type="Rhea" id="RHEA:60772"/>
        <dbReference type="ChEBI" id="CHEBI:15377"/>
        <dbReference type="ChEBI" id="CHEBI:15378"/>
        <dbReference type="ChEBI" id="CHEBI:15379"/>
        <dbReference type="ChEBI" id="CHEBI:16526"/>
        <dbReference type="ChEBI" id="CHEBI:16810"/>
        <dbReference type="ChEBI" id="CHEBI:30031"/>
        <dbReference type="ChEBI" id="CHEBI:58627"/>
        <dbReference type="ChEBI" id="CHEBI:73255"/>
    </reaction>
    <physiologicalReaction direction="left-to-right" evidence="9">
        <dbReference type="Rhea" id="RHEA:60773"/>
    </physiologicalReaction>
</comment>
<keyword evidence="13" id="KW-1185">Reference proteome</keyword>
<keyword evidence="5 10" id="KW-0560">Oxidoreductase</keyword>
<dbReference type="InterPro" id="IPR026992">
    <property type="entry name" value="DIOX_N"/>
</dbReference>
<name>A0A2G2W1Q6_CAPBA</name>
<evidence type="ECO:0000313" key="13">
    <source>
        <dbReference type="Proteomes" id="UP000224567"/>
    </source>
</evidence>
<dbReference type="PANTHER" id="PTHR47990">
    <property type="entry name" value="2-OXOGLUTARATE (2OG) AND FE(II)-DEPENDENT OXYGENASE SUPERFAMILY PROTEIN-RELATED"/>
    <property type="match status" value="1"/>
</dbReference>
<evidence type="ECO:0000313" key="12">
    <source>
        <dbReference type="EMBL" id="PHT39119.1"/>
    </source>
</evidence>
<dbReference type="GO" id="GO:0002238">
    <property type="term" value="P:response to molecule of fungal origin"/>
    <property type="evidence" value="ECO:0007669"/>
    <property type="project" value="UniProtKB-ARBA"/>
</dbReference>
<dbReference type="GO" id="GO:0009805">
    <property type="term" value="P:coumarin biosynthetic process"/>
    <property type="evidence" value="ECO:0007669"/>
    <property type="project" value="UniProtKB-ARBA"/>
</dbReference>
<dbReference type="OrthoDB" id="288590at2759"/>
<dbReference type="PROSITE" id="PS51471">
    <property type="entry name" value="FE2OG_OXY"/>
    <property type="match status" value="1"/>
</dbReference>
<evidence type="ECO:0000256" key="9">
    <source>
        <dbReference type="ARBA" id="ARBA00050508"/>
    </source>
</evidence>
<dbReference type="Pfam" id="PF14226">
    <property type="entry name" value="DIOX_N"/>
    <property type="match status" value="1"/>
</dbReference>
<keyword evidence="3 10" id="KW-0479">Metal-binding</keyword>
<comment type="caution">
    <text evidence="12">The sequence shown here is derived from an EMBL/GenBank/DDBJ whole genome shotgun (WGS) entry which is preliminary data.</text>
</comment>
<dbReference type="InterPro" id="IPR027443">
    <property type="entry name" value="IPNS-like_sf"/>
</dbReference>
<evidence type="ECO:0000259" key="11">
    <source>
        <dbReference type="PROSITE" id="PS51471"/>
    </source>
</evidence>
<dbReference type="GO" id="GO:0009686">
    <property type="term" value="P:gibberellin biosynthetic process"/>
    <property type="evidence" value="ECO:0007669"/>
    <property type="project" value="UniProtKB-ARBA"/>
</dbReference>
<reference evidence="13" key="2">
    <citation type="journal article" date="2017" name="J. Anim. Genet.">
        <title>Multiple reference genome sequences of hot pepper reveal the massive evolution of plant disease resistance genes by retroduplication.</title>
        <authorList>
            <person name="Kim S."/>
            <person name="Park J."/>
            <person name="Yeom S.-I."/>
            <person name="Kim Y.-M."/>
            <person name="Seo E."/>
            <person name="Kim K.-T."/>
            <person name="Kim M.-S."/>
            <person name="Lee J.M."/>
            <person name="Cheong K."/>
            <person name="Shin H.-S."/>
            <person name="Kim S.-B."/>
            <person name="Han K."/>
            <person name="Lee J."/>
            <person name="Park M."/>
            <person name="Lee H.-A."/>
            <person name="Lee H.-Y."/>
            <person name="Lee Y."/>
            <person name="Oh S."/>
            <person name="Lee J.H."/>
            <person name="Choi E."/>
            <person name="Choi E."/>
            <person name="Lee S.E."/>
            <person name="Jeon J."/>
            <person name="Kim H."/>
            <person name="Choi G."/>
            <person name="Song H."/>
            <person name="Lee J."/>
            <person name="Lee S.-C."/>
            <person name="Kwon J.-K."/>
            <person name="Lee H.-Y."/>
            <person name="Koo N."/>
            <person name="Hong Y."/>
            <person name="Kim R.W."/>
            <person name="Kang W.-H."/>
            <person name="Huh J.H."/>
            <person name="Kang B.-C."/>
            <person name="Yang T.-J."/>
            <person name="Lee Y.-H."/>
            <person name="Bennetzen J.L."/>
            <person name="Choi D."/>
        </authorList>
    </citation>
    <scope>NUCLEOTIDE SEQUENCE [LARGE SCALE GENOMIC DNA]</scope>
    <source>
        <strain evidence="13">cv. PBC81</strain>
    </source>
</reference>
<dbReference type="STRING" id="33114.A0A2G2W1Q6"/>
<dbReference type="AlphaFoldDB" id="A0A2G2W1Q6"/>
<evidence type="ECO:0000256" key="3">
    <source>
        <dbReference type="ARBA" id="ARBA00022723"/>
    </source>
</evidence>
<dbReference type="GO" id="GO:0031418">
    <property type="term" value="F:L-ascorbic acid binding"/>
    <property type="evidence" value="ECO:0007669"/>
    <property type="project" value="UniProtKB-KW"/>
</dbReference>
<evidence type="ECO:0000256" key="2">
    <source>
        <dbReference type="ARBA" id="ARBA00004972"/>
    </source>
</evidence>
<feature type="domain" description="Fe2OG dioxygenase" evidence="11">
    <location>
        <begin position="150"/>
        <end position="250"/>
    </location>
</feature>
<comment type="pathway">
    <text evidence="2">Hormone biosynthesis.</text>
</comment>
<dbReference type="InterPro" id="IPR005123">
    <property type="entry name" value="Oxoglu/Fe-dep_dioxygenase_dom"/>
</dbReference>
<dbReference type="FunFam" id="2.60.120.330:FF:000003">
    <property type="entry name" value="Gibberellin 20 oxidase 2"/>
    <property type="match status" value="1"/>
</dbReference>
<evidence type="ECO:0000256" key="1">
    <source>
        <dbReference type="ARBA" id="ARBA00001961"/>
    </source>
</evidence>
<dbReference type="SUPFAM" id="SSF51197">
    <property type="entry name" value="Clavaminate synthase-like"/>
    <property type="match status" value="1"/>
</dbReference>
<accession>A0A2G2W1Q6</accession>
<evidence type="ECO:0000256" key="5">
    <source>
        <dbReference type="ARBA" id="ARBA00023002"/>
    </source>
</evidence>
<comment type="cofactor">
    <cofactor evidence="1">
        <name>L-ascorbate</name>
        <dbReference type="ChEBI" id="CHEBI:38290"/>
    </cofactor>
</comment>